<dbReference type="EMBL" id="CAWUPB010000913">
    <property type="protein sequence ID" value="CAK7332031.1"/>
    <property type="molecule type" value="Genomic_DNA"/>
</dbReference>
<evidence type="ECO:0000256" key="3">
    <source>
        <dbReference type="ARBA" id="ARBA00022729"/>
    </source>
</evidence>
<dbReference type="Proteomes" id="UP001314170">
    <property type="component" value="Unassembled WGS sequence"/>
</dbReference>
<accession>A0AAV1RAL6</accession>
<dbReference type="PANTHER" id="PTHR10795">
    <property type="entry name" value="PROPROTEIN CONVERTASE SUBTILISIN/KEXIN"/>
    <property type="match status" value="1"/>
</dbReference>
<gene>
    <name evidence="4" type="ORF">DCAF_LOCUS8772</name>
</gene>
<comment type="caution">
    <text evidence="4">The sequence shown here is derived from an EMBL/GenBank/DDBJ whole genome shotgun (WGS) entry which is preliminary data.</text>
</comment>
<dbReference type="InterPro" id="IPR045051">
    <property type="entry name" value="SBT"/>
</dbReference>
<reference evidence="4 5" key="1">
    <citation type="submission" date="2024-01" db="EMBL/GenBank/DDBJ databases">
        <authorList>
            <person name="Waweru B."/>
        </authorList>
    </citation>
    <scope>NUCLEOTIDE SEQUENCE [LARGE SCALE GENOMIC DNA]</scope>
</reference>
<dbReference type="InterPro" id="IPR036852">
    <property type="entry name" value="Peptidase_S8/S53_dom_sf"/>
</dbReference>
<evidence type="ECO:0000313" key="4">
    <source>
        <dbReference type="EMBL" id="CAK7332031.1"/>
    </source>
</evidence>
<evidence type="ECO:0000256" key="2">
    <source>
        <dbReference type="ARBA" id="ARBA00011073"/>
    </source>
</evidence>
<keyword evidence="5" id="KW-1185">Reference proteome</keyword>
<dbReference type="SUPFAM" id="SSF52743">
    <property type="entry name" value="Subtilisin-like"/>
    <property type="match status" value="1"/>
</dbReference>
<sequence>MRVPSHGSTDVLAGMDQTIEDGVDIMSLSLGFFEIPVYENPIAIGAFIGTKPAPKVAYFSPRGPNQRSSWTLKPDILAPKVLLPSALITFVDVTNNADDRIIDMTTEVAGTPLNFGAGHVNPNKALDPSLVLDLNYPSFLMLLNKTNTTTTTFKRALTNV</sequence>
<evidence type="ECO:0000313" key="5">
    <source>
        <dbReference type="Proteomes" id="UP001314170"/>
    </source>
</evidence>
<keyword evidence="3" id="KW-0732">Signal</keyword>
<organism evidence="4 5">
    <name type="scientific">Dovyalis caffra</name>
    <dbReference type="NCBI Taxonomy" id="77055"/>
    <lineage>
        <taxon>Eukaryota</taxon>
        <taxon>Viridiplantae</taxon>
        <taxon>Streptophyta</taxon>
        <taxon>Embryophyta</taxon>
        <taxon>Tracheophyta</taxon>
        <taxon>Spermatophyta</taxon>
        <taxon>Magnoliopsida</taxon>
        <taxon>eudicotyledons</taxon>
        <taxon>Gunneridae</taxon>
        <taxon>Pentapetalae</taxon>
        <taxon>rosids</taxon>
        <taxon>fabids</taxon>
        <taxon>Malpighiales</taxon>
        <taxon>Salicaceae</taxon>
        <taxon>Flacourtieae</taxon>
        <taxon>Dovyalis</taxon>
    </lineage>
</organism>
<dbReference type="AlphaFoldDB" id="A0AAV1RAL6"/>
<proteinExistence type="inferred from homology"/>
<comment type="subcellular location">
    <subcellularLocation>
        <location evidence="1">Secreted</location>
    </subcellularLocation>
</comment>
<dbReference type="Gene3D" id="2.60.40.2310">
    <property type="match status" value="1"/>
</dbReference>
<name>A0AAV1RAL6_9ROSI</name>
<evidence type="ECO:0000256" key="1">
    <source>
        <dbReference type="ARBA" id="ARBA00004613"/>
    </source>
</evidence>
<dbReference type="GO" id="GO:0006508">
    <property type="term" value="P:proteolysis"/>
    <property type="evidence" value="ECO:0007669"/>
    <property type="project" value="InterPro"/>
</dbReference>
<dbReference type="GO" id="GO:0004252">
    <property type="term" value="F:serine-type endopeptidase activity"/>
    <property type="evidence" value="ECO:0007669"/>
    <property type="project" value="InterPro"/>
</dbReference>
<protein>
    <submittedName>
        <fullName evidence="4">Uncharacterized protein</fullName>
    </submittedName>
</protein>
<dbReference type="GO" id="GO:0005576">
    <property type="term" value="C:extracellular region"/>
    <property type="evidence" value="ECO:0007669"/>
    <property type="project" value="UniProtKB-SubCell"/>
</dbReference>
<comment type="similarity">
    <text evidence="2">Belongs to the peptidase S8 family.</text>
</comment>
<dbReference type="Gene3D" id="3.40.50.200">
    <property type="entry name" value="Peptidase S8/S53 domain"/>
    <property type="match status" value="2"/>
</dbReference>